<reference evidence="2 3" key="1">
    <citation type="submission" date="2020-01" db="EMBL/GenBank/DDBJ databases">
        <authorList>
            <consortium name="DOE Joint Genome Institute"/>
            <person name="Haridas S."/>
            <person name="Albert R."/>
            <person name="Binder M."/>
            <person name="Bloem J."/>
            <person name="Labutti K."/>
            <person name="Salamov A."/>
            <person name="Andreopoulos B."/>
            <person name="Baker S.E."/>
            <person name="Barry K."/>
            <person name="Bills G."/>
            <person name="Bluhm B.H."/>
            <person name="Cannon C."/>
            <person name="Castanera R."/>
            <person name="Culley D.E."/>
            <person name="Daum C."/>
            <person name="Ezra D."/>
            <person name="Gonzalez J.B."/>
            <person name="Henrissat B."/>
            <person name="Kuo A."/>
            <person name="Liang C."/>
            <person name="Lipzen A."/>
            <person name="Lutzoni F."/>
            <person name="Magnuson J."/>
            <person name="Mondo S."/>
            <person name="Nolan M."/>
            <person name="Ohm R."/>
            <person name="Pangilinan J."/>
            <person name="Park H.-J.H."/>
            <person name="Ramirez L."/>
            <person name="Alfaro M."/>
            <person name="Sun H."/>
            <person name="Tritt A."/>
            <person name="Yoshinaga Y."/>
            <person name="Zwiers L.-H.L."/>
            <person name="Turgeon B.G."/>
            <person name="Goodwin S.B."/>
            <person name="Spatafora J.W."/>
            <person name="Crous P.W."/>
            <person name="Grigoriev I.V."/>
        </authorList>
    </citation>
    <scope>NUCLEOTIDE SEQUENCE [LARGE SCALE GENOMIC DNA]</scope>
    <source>
        <strain evidence="2 3">CBS 611.86</strain>
    </source>
</reference>
<comment type="caution">
    <text evidence="2">The sequence shown here is derived from an EMBL/GenBank/DDBJ whole genome shotgun (WGS) entry which is preliminary data.</text>
</comment>
<accession>A0A7C8M3U3</accession>
<name>A0A7C8M3U3_9PLEO</name>
<dbReference type="Proteomes" id="UP000481861">
    <property type="component" value="Unassembled WGS sequence"/>
</dbReference>
<evidence type="ECO:0000256" key="1">
    <source>
        <dbReference type="SAM" id="SignalP"/>
    </source>
</evidence>
<keyword evidence="1" id="KW-0732">Signal</keyword>
<evidence type="ECO:0000313" key="2">
    <source>
        <dbReference type="EMBL" id="KAF2864923.1"/>
    </source>
</evidence>
<dbReference type="EMBL" id="JAADJZ010000038">
    <property type="protein sequence ID" value="KAF2864923.1"/>
    <property type="molecule type" value="Genomic_DNA"/>
</dbReference>
<evidence type="ECO:0000313" key="3">
    <source>
        <dbReference type="Proteomes" id="UP000481861"/>
    </source>
</evidence>
<proteinExistence type="predicted"/>
<dbReference type="AlphaFoldDB" id="A0A7C8M3U3"/>
<organism evidence="2 3">
    <name type="scientific">Massariosphaeria phaeospora</name>
    <dbReference type="NCBI Taxonomy" id="100035"/>
    <lineage>
        <taxon>Eukaryota</taxon>
        <taxon>Fungi</taxon>
        <taxon>Dikarya</taxon>
        <taxon>Ascomycota</taxon>
        <taxon>Pezizomycotina</taxon>
        <taxon>Dothideomycetes</taxon>
        <taxon>Pleosporomycetidae</taxon>
        <taxon>Pleosporales</taxon>
        <taxon>Pleosporales incertae sedis</taxon>
        <taxon>Massariosphaeria</taxon>
    </lineage>
</organism>
<protein>
    <submittedName>
        <fullName evidence="2">Uncharacterized protein</fullName>
    </submittedName>
</protein>
<keyword evidence="3" id="KW-1185">Reference proteome</keyword>
<gene>
    <name evidence="2" type="ORF">BDV95DRAFT_613082</name>
</gene>
<feature type="signal peptide" evidence="1">
    <location>
        <begin position="1"/>
        <end position="18"/>
    </location>
</feature>
<feature type="chain" id="PRO_5028912023" evidence="1">
    <location>
        <begin position="19"/>
        <end position="61"/>
    </location>
</feature>
<sequence>MHAFAILSALLLSAFAAAGPISVVGRDTQCSSSPPTDCAYDTFGDGVGFPGREPAWYYCCK</sequence>